<dbReference type="InterPro" id="IPR014308">
    <property type="entry name" value="Xanthine_DH_XdhC"/>
</dbReference>
<evidence type="ECO:0008006" key="5">
    <source>
        <dbReference type="Google" id="ProtNLM"/>
    </source>
</evidence>
<dbReference type="STRING" id="197461.A3843_12250"/>
<evidence type="ECO:0000259" key="1">
    <source>
        <dbReference type="Pfam" id="PF02625"/>
    </source>
</evidence>
<organism evidence="3 4">
    <name type="scientific">Pseudovibrio exalbescens</name>
    <dbReference type="NCBI Taxonomy" id="197461"/>
    <lineage>
        <taxon>Bacteria</taxon>
        <taxon>Pseudomonadati</taxon>
        <taxon>Pseudomonadota</taxon>
        <taxon>Alphaproteobacteria</taxon>
        <taxon>Hyphomicrobiales</taxon>
        <taxon>Stappiaceae</taxon>
        <taxon>Pseudovibrio</taxon>
    </lineage>
</organism>
<dbReference type="InterPro" id="IPR027051">
    <property type="entry name" value="XdhC_Rossmann_dom"/>
</dbReference>
<proteinExistence type="predicted"/>
<protein>
    <recommendedName>
        <fullName evidence="5">Xanthine dehydrogenase accessory protein XdhC</fullName>
    </recommendedName>
</protein>
<dbReference type="NCBIfam" id="TIGR02964">
    <property type="entry name" value="xanthine_xdhC"/>
    <property type="match status" value="1"/>
</dbReference>
<keyword evidence="4" id="KW-1185">Reference proteome</keyword>
<dbReference type="PANTHER" id="PTHR30388">
    <property type="entry name" value="ALDEHYDE OXIDOREDUCTASE MOLYBDENUM COFACTOR ASSEMBLY PROTEIN"/>
    <property type="match status" value="1"/>
</dbReference>
<dbReference type="Proteomes" id="UP000185783">
    <property type="component" value="Unassembled WGS sequence"/>
</dbReference>
<dbReference type="Gene3D" id="3.40.50.720">
    <property type="entry name" value="NAD(P)-binding Rossmann-like Domain"/>
    <property type="match status" value="1"/>
</dbReference>
<evidence type="ECO:0000313" key="3">
    <source>
        <dbReference type="EMBL" id="OKL43422.1"/>
    </source>
</evidence>
<dbReference type="EMBL" id="LVVZ01000019">
    <property type="protein sequence ID" value="OKL43422.1"/>
    <property type="molecule type" value="Genomic_DNA"/>
</dbReference>
<dbReference type="InterPro" id="IPR003777">
    <property type="entry name" value="XdhC_CoxI"/>
</dbReference>
<feature type="domain" description="XdhC- CoxI" evidence="1">
    <location>
        <begin position="2"/>
        <end position="50"/>
    </location>
</feature>
<comment type="caution">
    <text evidence="3">The sequence shown here is derived from an EMBL/GenBank/DDBJ whole genome shotgun (WGS) entry which is preliminary data.</text>
</comment>
<dbReference type="Pfam" id="PF02625">
    <property type="entry name" value="XdhC_CoxI"/>
    <property type="match status" value="1"/>
</dbReference>
<accession>A0A1U7JFF6</accession>
<name>A0A1U7JFF6_9HYPH</name>
<dbReference type="PANTHER" id="PTHR30388:SF6">
    <property type="entry name" value="XANTHINE DEHYDROGENASE SUBUNIT A-RELATED"/>
    <property type="match status" value="1"/>
</dbReference>
<feature type="domain" description="XdhC Rossmann" evidence="2">
    <location>
        <begin position="143"/>
        <end position="285"/>
    </location>
</feature>
<dbReference type="AlphaFoldDB" id="A0A1U7JFF6"/>
<dbReference type="Pfam" id="PF13478">
    <property type="entry name" value="XdhC_C"/>
    <property type="match status" value="1"/>
</dbReference>
<sequence>MTISQVRGSAPREVGARMVVRSDGAFNGTIGGGALEYDVIRQACALMDKKAVGLHVHTFSLGPDLGQCCGGWVEIFIEIVPSVLKDLSKKLAKLEEEGPFATRAVIRFEEPVQREIFDWSPPHPVALENGILKEHFGQTASPLALFGAGHVGRALMLALAPLPFRVSWVDTRRDYFPSHVPSNVSCIHLKDPVNAVASVPSGAYVVVMTHDHALDQRLVDAALRRGDLAYVGMIGSKTKKARVLSRLRSAGVTNEQLNRLVCPIGISGITSKQPPQIAASVAAQLLMVRDQNESKERSNFALAKSGSPDH</sequence>
<dbReference type="InterPro" id="IPR052698">
    <property type="entry name" value="MoCofactor_Util/Proc"/>
</dbReference>
<evidence type="ECO:0000259" key="2">
    <source>
        <dbReference type="Pfam" id="PF13478"/>
    </source>
</evidence>
<evidence type="ECO:0000313" key="4">
    <source>
        <dbReference type="Proteomes" id="UP000185783"/>
    </source>
</evidence>
<reference evidence="3 4" key="1">
    <citation type="submission" date="2016-03" db="EMBL/GenBank/DDBJ databases">
        <title>Genome sequence of Nesiotobacter sp. nov., a moderately halophilic alphaproteobacterium isolated from the Yellow Sea, China.</title>
        <authorList>
            <person name="Zhang G."/>
            <person name="Zhang R."/>
        </authorList>
    </citation>
    <scope>NUCLEOTIDE SEQUENCE [LARGE SCALE GENOMIC DNA]</scope>
    <source>
        <strain evidence="3 4">WB1-6</strain>
    </source>
</reference>
<gene>
    <name evidence="3" type="ORF">A3843_12250</name>
</gene>